<dbReference type="InParanoid" id="A0A672K5M0"/>
<dbReference type="InterPro" id="IPR051938">
    <property type="entry name" value="Apopto_cytoskel_mod"/>
</dbReference>
<organism evidence="4 5">
    <name type="scientific">Sinocyclocheilus grahami</name>
    <name type="common">Dianchi golden-line fish</name>
    <name type="synonym">Barbus grahami</name>
    <dbReference type="NCBI Taxonomy" id="75366"/>
    <lineage>
        <taxon>Eukaryota</taxon>
        <taxon>Metazoa</taxon>
        <taxon>Chordata</taxon>
        <taxon>Craniata</taxon>
        <taxon>Vertebrata</taxon>
        <taxon>Euteleostomi</taxon>
        <taxon>Actinopterygii</taxon>
        <taxon>Neopterygii</taxon>
        <taxon>Teleostei</taxon>
        <taxon>Ostariophysi</taxon>
        <taxon>Cypriniformes</taxon>
        <taxon>Cyprinidae</taxon>
        <taxon>Cyprininae</taxon>
        <taxon>Sinocyclocheilus</taxon>
    </lineage>
</organism>
<feature type="signal peptide" evidence="2">
    <location>
        <begin position="1"/>
        <end position="20"/>
    </location>
</feature>
<evidence type="ECO:0000313" key="5">
    <source>
        <dbReference type="Proteomes" id="UP000472262"/>
    </source>
</evidence>
<keyword evidence="5" id="KW-1185">Reference proteome</keyword>
<dbReference type="InterPro" id="IPR001623">
    <property type="entry name" value="DnaJ_domain"/>
</dbReference>
<feature type="domain" description="J" evidence="3">
    <location>
        <begin position="34"/>
        <end position="112"/>
    </location>
</feature>
<protein>
    <recommendedName>
        <fullName evidence="3">J domain-containing protein</fullName>
    </recommendedName>
</protein>
<dbReference type="Pfam" id="PF00226">
    <property type="entry name" value="DnaJ"/>
    <property type="match status" value="1"/>
</dbReference>
<evidence type="ECO:0000259" key="3">
    <source>
        <dbReference type="PROSITE" id="PS50076"/>
    </source>
</evidence>
<proteinExistence type="predicted"/>
<dbReference type="SMART" id="SM00271">
    <property type="entry name" value="DnaJ"/>
    <property type="match status" value="1"/>
</dbReference>
<dbReference type="GO" id="GO:0007005">
    <property type="term" value="P:mitochondrion organization"/>
    <property type="evidence" value="ECO:0007669"/>
    <property type="project" value="TreeGrafter"/>
</dbReference>
<evidence type="ECO:0000256" key="1">
    <source>
        <dbReference type="ARBA" id="ARBA00023186"/>
    </source>
</evidence>
<dbReference type="GO" id="GO:0019901">
    <property type="term" value="F:protein kinase binding"/>
    <property type="evidence" value="ECO:0007669"/>
    <property type="project" value="TreeGrafter"/>
</dbReference>
<reference evidence="4" key="1">
    <citation type="submission" date="2025-08" db="UniProtKB">
        <authorList>
            <consortium name="Ensembl"/>
        </authorList>
    </citation>
    <scope>IDENTIFICATION</scope>
</reference>
<dbReference type="SUPFAM" id="SSF46565">
    <property type="entry name" value="Chaperone J-domain"/>
    <property type="match status" value="1"/>
</dbReference>
<evidence type="ECO:0000313" key="4">
    <source>
        <dbReference type="Ensembl" id="ENSSGRP00000005856.1"/>
    </source>
</evidence>
<dbReference type="Gene3D" id="1.10.287.110">
    <property type="entry name" value="DnaJ domain"/>
    <property type="match status" value="1"/>
</dbReference>
<dbReference type="PANTHER" id="PTHR44145:SF3">
    <property type="entry name" value="DNAJ HOMOLOG SUBFAMILY A MEMBER 3, MITOCHONDRIAL"/>
    <property type="match status" value="1"/>
</dbReference>
<dbReference type="PRINTS" id="PR00625">
    <property type="entry name" value="JDOMAIN"/>
</dbReference>
<name>A0A672K5M0_SINGR</name>
<dbReference type="PROSITE" id="PS50076">
    <property type="entry name" value="DNAJ_2"/>
    <property type="match status" value="1"/>
</dbReference>
<dbReference type="Proteomes" id="UP000472262">
    <property type="component" value="Unassembled WGS sequence"/>
</dbReference>
<feature type="chain" id="PRO_5025637669" description="J domain-containing protein" evidence="2">
    <location>
        <begin position="21"/>
        <end position="112"/>
    </location>
</feature>
<evidence type="ECO:0000256" key="2">
    <source>
        <dbReference type="SAM" id="SignalP"/>
    </source>
</evidence>
<dbReference type="GO" id="GO:0043066">
    <property type="term" value="P:negative regulation of apoptotic process"/>
    <property type="evidence" value="ECO:0007669"/>
    <property type="project" value="TreeGrafter"/>
</dbReference>
<dbReference type="InterPro" id="IPR036869">
    <property type="entry name" value="J_dom_sf"/>
</dbReference>
<keyword evidence="2" id="KW-0732">Signal</keyword>
<dbReference type="CDD" id="cd06257">
    <property type="entry name" value="DnaJ"/>
    <property type="match status" value="1"/>
</dbReference>
<dbReference type="GO" id="GO:0005739">
    <property type="term" value="C:mitochondrion"/>
    <property type="evidence" value="ECO:0007669"/>
    <property type="project" value="TreeGrafter"/>
</dbReference>
<sequence length="112" mass="13142">MLMLIVCLCFAVLRSHSVFSSHFFHTTSGCYQQDYYDILGVPRTASQKEIKKAYYQLAKKYHPDTNPDDPDAKEKFAKLAEAYEVRKINIHCSSKCHAFIFPPPKYKYYNKY</sequence>
<dbReference type="PANTHER" id="PTHR44145">
    <property type="entry name" value="DNAJ HOMOLOG SUBFAMILY A MEMBER 3, MITOCHONDRIAL"/>
    <property type="match status" value="1"/>
</dbReference>
<dbReference type="AlphaFoldDB" id="A0A672K5M0"/>
<accession>A0A672K5M0</accession>
<keyword evidence="1" id="KW-0143">Chaperone</keyword>
<reference evidence="4" key="2">
    <citation type="submission" date="2025-09" db="UniProtKB">
        <authorList>
            <consortium name="Ensembl"/>
        </authorList>
    </citation>
    <scope>IDENTIFICATION</scope>
</reference>
<dbReference type="Ensembl" id="ENSSGRT00000006349.1">
    <property type="protein sequence ID" value="ENSSGRP00000005856.1"/>
    <property type="gene ID" value="ENSSGRG00000003867.1"/>
</dbReference>